<dbReference type="EMBL" id="JAGTXO010000001">
    <property type="protein sequence ID" value="KAG8470938.1"/>
    <property type="molecule type" value="Genomic_DNA"/>
</dbReference>
<dbReference type="SUPFAM" id="SSF47807">
    <property type="entry name" value="5' to 3' exonuclease, C-terminal subdomain"/>
    <property type="match status" value="1"/>
</dbReference>
<dbReference type="GO" id="GO:0005634">
    <property type="term" value="C:nucleus"/>
    <property type="evidence" value="ECO:0007669"/>
    <property type="project" value="UniProtKB-SubCell"/>
</dbReference>
<evidence type="ECO:0000259" key="12">
    <source>
        <dbReference type="SMART" id="SM00484"/>
    </source>
</evidence>
<dbReference type="AlphaFoldDB" id="A0A8J5XSL6"/>
<dbReference type="Gene3D" id="1.10.150.20">
    <property type="entry name" value="5' to 3' exonuclease, C-terminal subdomain"/>
    <property type="match status" value="1"/>
</dbReference>
<evidence type="ECO:0000256" key="8">
    <source>
        <dbReference type="ARBA" id="ARBA00022842"/>
    </source>
</evidence>
<feature type="compositionally biased region" description="Acidic residues" evidence="11">
    <location>
        <begin position="392"/>
        <end position="404"/>
    </location>
</feature>
<evidence type="ECO:0000259" key="13">
    <source>
        <dbReference type="SMART" id="SM00485"/>
    </source>
</evidence>
<dbReference type="PANTHER" id="PTHR11081">
    <property type="entry name" value="FLAP ENDONUCLEASE FAMILY MEMBER"/>
    <property type="match status" value="1"/>
</dbReference>
<dbReference type="InterPro" id="IPR006085">
    <property type="entry name" value="XPG_DNA_repair_N"/>
</dbReference>
<dbReference type="CDD" id="cd09857">
    <property type="entry name" value="PIN_EXO1"/>
    <property type="match status" value="1"/>
</dbReference>
<dbReference type="PRINTS" id="PR00853">
    <property type="entry name" value="XPGRADSUPER"/>
</dbReference>
<dbReference type="InterPro" id="IPR019974">
    <property type="entry name" value="XPG_CS"/>
</dbReference>
<feature type="compositionally biased region" description="Low complexity" evidence="11">
    <location>
        <begin position="405"/>
        <end position="420"/>
    </location>
</feature>
<comment type="cofactor">
    <cofactor evidence="1">
        <name>Mg(2+)</name>
        <dbReference type="ChEBI" id="CHEBI:18420"/>
    </cofactor>
</comment>
<feature type="compositionally biased region" description="Low complexity" evidence="11">
    <location>
        <begin position="378"/>
        <end position="391"/>
    </location>
</feature>
<keyword evidence="15" id="KW-1185">Reference proteome</keyword>
<organism evidence="14 15">
    <name type="scientific">Diacronema lutheri</name>
    <name type="common">Unicellular marine alga</name>
    <name type="synonym">Monochrysis lutheri</name>
    <dbReference type="NCBI Taxonomy" id="2081491"/>
    <lineage>
        <taxon>Eukaryota</taxon>
        <taxon>Haptista</taxon>
        <taxon>Haptophyta</taxon>
        <taxon>Pavlovophyceae</taxon>
        <taxon>Pavlovales</taxon>
        <taxon>Pavlovaceae</taxon>
        <taxon>Diacronema</taxon>
    </lineage>
</organism>
<evidence type="ECO:0000256" key="10">
    <source>
        <dbReference type="ARBA" id="ARBA00023242"/>
    </source>
</evidence>
<evidence type="ECO:0000313" key="15">
    <source>
        <dbReference type="Proteomes" id="UP000751190"/>
    </source>
</evidence>
<keyword evidence="8" id="KW-0460">Magnesium</keyword>
<keyword evidence="7" id="KW-0378">Hydrolase</keyword>
<dbReference type="FunFam" id="1.10.150.20:FF:000011">
    <property type="entry name" value="exonuclease 1"/>
    <property type="match status" value="1"/>
</dbReference>
<dbReference type="Gene3D" id="3.40.50.1010">
    <property type="entry name" value="5'-nuclease"/>
    <property type="match status" value="1"/>
</dbReference>
<evidence type="ECO:0000313" key="14">
    <source>
        <dbReference type="EMBL" id="KAG8470938.1"/>
    </source>
</evidence>
<dbReference type="GO" id="GO:0046872">
    <property type="term" value="F:metal ion binding"/>
    <property type="evidence" value="ECO:0007669"/>
    <property type="project" value="UniProtKB-KW"/>
</dbReference>
<dbReference type="SUPFAM" id="SSF88723">
    <property type="entry name" value="PIN domain-like"/>
    <property type="match status" value="1"/>
</dbReference>
<feature type="compositionally biased region" description="Low complexity" evidence="11">
    <location>
        <begin position="529"/>
        <end position="538"/>
    </location>
</feature>
<dbReference type="InterPro" id="IPR036279">
    <property type="entry name" value="5-3_exonuclease_C_sf"/>
</dbReference>
<keyword evidence="3" id="KW-0540">Nuclease</keyword>
<evidence type="ECO:0008006" key="16">
    <source>
        <dbReference type="Google" id="ProtNLM"/>
    </source>
</evidence>
<feature type="compositionally biased region" description="Pro residues" evidence="11">
    <location>
        <begin position="539"/>
        <end position="549"/>
    </location>
</feature>
<dbReference type="InterPro" id="IPR029060">
    <property type="entry name" value="PIN-like_dom_sf"/>
</dbReference>
<keyword evidence="4" id="KW-0479">Metal-binding</keyword>
<evidence type="ECO:0000256" key="11">
    <source>
        <dbReference type="SAM" id="MobiDB-lite"/>
    </source>
</evidence>
<evidence type="ECO:0000256" key="4">
    <source>
        <dbReference type="ARBA" id="ARBA00022723"/>
    </source>
</evidence>
<dbReference type="Pfam" id="PF00867">
    <property type="entry name" value="XPG_I"/>
    <property type="match status" value="1"/>
</dbReference>
<evidence type="ECO:0000256" key="9">
    <source>
        <dbReference type="ARBA" id="ARBA00023204"/>
    </source>
</evidence>
<dbReference type="SMART" id="SM00485">
    <property type="entry name" value="XPGN"/>
    <property type="match status" value="1"/>
</dbReference>
<dbReference type="GO" id="GO:0006281">
    <property type="term" value="P:DNA repair"/>
    <property type="evidence" value="ECO:0007669"/>
    <property type="project" value="UniProtKB-KW"/>
</dbReference>
<comment type="subcellular location">
    <subcellularLocation>
        <location evidence="2">Nucleus</location>
    </subcellularLocation>
</comment>
<feature type="region of interest" description="Disordered" evidence="11">
    <location>
        <begin position="529"/>
        <end position="549"/>
    </location>
</feature>
<gene>
    <name evidence="14" type="ORF">KFE25_009359</name>
</gene>
<accession>A0A8J5XSL6</accession>
<dbReference type="Proteomes" id="UP000751190">
    <property type="component" value="Unassembled WGS sequence"/>
</dbReference>
<name>A0A8J5XSL6_DIALT</name>
<feature type="region of interest" description="Disordered" evidence="11">
    <location>
        <begin position="495"/>
        <end position="514"/>
    </location>
</feature>
<keyword evidence="5" id="KW-0255">Endonuclease</keyword>
<feature type="domain" description="XPG N-terminal" evidence="13">
    <location>
        <begin position="1"/>
        <end position="99"/>
    </location>
</feature>
<evidence type="ECO:0000256" key="2">
    <source>
        <dbReference type="ARBA" id="ARBA00004123"/>
    </source>
</evidence>
<protein>
    <recommendedName>
        <fullName evidence="16">Exonuclease 1</fullName>
    </recommendedName>
</protein>
<comment type="caution">
    <text evidence="14">The sequence shown here is derived from an EMBL/GenBank/DDBJ whole genome shotgun (WGS) entry which is preliminary data.</text>
</comment>
<reference evidence="14" key="1">
    <citation type="submission" date="2021-05" db="EMBL/GenBank/DDBJ databases">
        <title>The genome of the haptophyte Pavlova lutheri (Diacronema luteri, Pavlovales) - a model for lipid biosynthesis in eukaryotic algae.</title>
        <authorList>
            <person name="Hulatt C.J."/>
            <person name="Posewitz M.C."/>
        </authorList>
    </citation>
    <scope>NUCLEOTIDE SEQUENCE</scope>
    <source>
        <strain evidence="14">NIVA-4/92</strain>
    </source>
</reference>
<dbReference type="InterPro" id="IPR006084">
    <property type="entry name" value="XPG/Rad2"/>
</dbReference>
<evidence type="ECO:0000256" key="3">
    <source>
        <dbReference type="ARBA" id="ARBA00022722"/>
    </source>
</evidence>
<keyword evidence="6" id="KW-0227">DNA damage</keyword>
<feature type="region of interest" description="Disordered" evidence="11">
    <location>
        <begin position="355"/>
        <end position="420"/>
    </location>
</feature>
<feature type="domain" description="XPG-I" evidence="12">
    <location>
        <begin position="165"/>
        <end position="237"/>
    </location>
</feature>
<keyword evidence="9" id="KW-0234">DNA repair</keyword>
<dbReference type="SMART" id="SM00484">
    <property type="entry name" value="XPGI"/>
    <property type="match status" value="1"/>
</dbReference>
<dbReference type="InterPro" id="IPR006086">
    <property type="entry name" value="XPG-I_dom"/>
</dbReference>
<dbReference type="PANTHER" id="PTHR11081:SF9">
    <property type="entry name" value="FLAP ENDONUCLEASE 1"/>
    <property type="match status" value="1"/>
</dbReference>
<evidence type="ECO:0000256" key="1">
    <source>
        <dbReference type="ARBA" id="ARBA00001946"/>
    </source>
</evidence>
<keyword evidence="10" id="KW-0539">Nucleus</keyword>
<dbReference type="PROSITE" id="PS00842">
    <property type="entry name" value="XPG_2"/>
    <property type="match status" value="1"/>
</dbReference>
<dbReference type="Pfam" id="PF00752">
    <property type="entry name" value="XPG_N"/>
    <property type="match status" value="1"/>
</dbReference>
<dbReference type="InterPro" id="IPR044752">
    <property type="entry name" value="PIN-like_EXO1"/>
</dbReference>
<dbReference type="OrthoDB" id="26491at2759"/>
<proteinExistence type="predicted"/>
<evidence type="ECO:0000256" key="6">
    <source>
        <dbReference type="ARBA" id="ARBA00022763"/>
    </source>
</evidence>
<sequence length="650" mass="67576">MGIQGLLPQLKPIIERCHISKYAERRVGVDASVWLHRGTYGCAVELFRQMPTQRHVAYCVRLVEMLRHHRVVPVLVFDGGALGAKAHTATKRRAARDAARETARGCEREVYALEARLAAVPRPPPAAVEALRAQLAAARKAFEEACQACVEVTPEHALQLIGRLRELGVEFVVAPYEADAQLAFLARSGGVEAVLTEDSDLVAFGCPIILYKLDRNSGEVSELRTERLQEVGAPFSLRGFTPLKFTQMCVLSGADYLESPRGLGLGTARKLLAQHDSIERVLHALRQSRTVELPADYAPRFAAAMLTFAHQRVYDARSQSLVPLTPLPDGLGLPQAELDAIIGADLPPDVAHGVATGQLHPRTHRPCGSGARARRVHGGAADAAQASGGADADADDADDADADVGSDAADAADGVGDTAEAHAAPDAALARALPAPRVTSQSLASALALGGGSGGGKELRQARAVCPPASAARRALVNPFHRAPEPTVSIFETARPAGGRTAHRAPALEGSSPDPVAARLTARFDATAASPLGAGSAPRAPPGAERPPPRAAEALCAHCAYTNARGAHVCVACDRLLGPARARFATPASAHAARAAVGGGGGARAGKRPLGLCAGGPALARTKSAIQGALPARTAGRPIASYFVPAKAAR</sequence>
<evidence type="ECO:0000256" key="7">
    <source>
        <dbReference type="ARBA" id="ARBA00022801"/>
    </source>
</evidence>
<evidence type="ECO:0000256" key="5">
    <source>
        <dbReference type="ARBA" id="ARBA00022759"/>
    </source>
</evidence>
<dbReference type="GO" id="GO:0017108">
    <property type="term" value="F:5'-flap endonuclease activity"/>
    <property type="evidence" value="ECO:0007669"/>
    <property type="project" value="TreeGrafter"/>
</dbReference>